<name>A8MKE9_ALKOO</name>
<keyword evidence="1" id="KW-0812">Transmembrane</keyword>
<dbReference type="AlphaFoldDB" id="A8MKE9"/>
<keyword evidence="1" id="KW-0472">Membrane</keyword>
<sequence length="265" mass="29248">MMDQSKKVSFKNLIEAEYRKIMFLKFSKNFLVALIMISLSLGLIFSLTTNMTDGRSIGELSPKDIVSASMLGIDAAAMMLIIFTAILISSEFSTKLIYTSLAGTPNRKRFYYSKLMIYCLFAMIISLMVTLTTFVAGQLVLVFNGMPMASLKDHCLIQLIIGSAIMPVFYCMLTVASTFIFMSSPGGITFSFVVLLIPALVRMFPLSVQKLMMPILPQSAIHSLSGTASASSYELLGNRTSIVLLFIWIGITSAIGIFQLKRKDI</sequence>
<feature type="transmembrane region" description="Helical" evidence="1">
    <location>
        <begin position="188"/>
        <end position="208"/>
    </location>
</feature>
<evidence type="ECO:0000313" key="3">
    <source>
        <dbReference type="Proteomes" id="UP000000269"/>
    </source>
</evidence>
<feature type="transmembrane region" description="Helical" evidence="1">
    <location>
        <begin position="29"/>
        <end position="48"/>
    </location>
</feature>
<dbReference type="Proteomes" id="UP000000269">
    <property type="component" value="Chromosome"/>
</dbReference>
<accession>A8MKE9</accession>
<dbReference type="RefSeq" id="WP_012160588.1">
    <property type="nucleotide sequence ID" value="NC_009922.1"/>
</dbReference>
<evidence type="ECO:0000313" key="2">
    <source>
        <dbReference type="EMBL" id="ABW20281.1"/>
    </source>
</evidence>
<feature type="transmembrane region" description="Helical" evidence="1">
    <location>
        <begin position="242"/>
        <end position="260"/>
    </location>
</feature>
<dbReference type="OrthoDB" id="2081522at2"/>
<proteinExistence type="predicted"/>
<dbReference type="HOGENOM" id="CLU_1048224_0_0_9"/>
<dbReference type="EMBL" id="CP000853">
    <property type="protein sequence ID" value="ABW20281.1"/>
    <property type="molecule type" value="Genomic_DNA"/>
</dbReference>
<keyword evidence="3" id="KW-1185">Reference proteome</keyword>
<organism evidence="2 3">
    <name type="scientific">Alkaliphilus oremlandii (strain OhILAs)</name>
    <name type="common">Clostridium oremlandii (strain OhILAs)</name>
    <dbReference type="NCBI Taxonomy" id="350688"/>
    <lineage>
        <taxon>Bacteria</taxon>
        <taxon>Bacillati</taxon>
        <taxon>Bacillota</taxon>
        <taxon>Clostridia</taxon>
        <taxon>Peptostreptococcales</taxon>
        <taxon>Natronincolaceae</taxon>
        <taxon>Alkaliphilus</taxon>
    </lineage>
</organism>
<reference evidence="3" key="1">
    <citation type="submission" date="2007-10" db="EMBL/GenBank/DDBJ databases">
        <title>Complete genome of Alkaliphilus oremlandii OhILAs.</title>
        <authorList>
            <person name="Copeland A."/>
            <person name="Lucas S."/>
            <person name="Lapidus A."/>
            <person name="Barry K."/>
            <person name="Detter J.C."/>
            <person name="Glavina del Rio T."/>
            <person name="Hammon N."/>
            <person name="Israni S."/>
            <person name="Dalin E."/>
            <person name="Tice H."/>
            <person name="Pitluck S."/>
            <person name="Chain P."/>
            <person name="Malfatti S."/>
            <person name="Shin M."/>
            <person name="Vergez L."/>
            <person name="Schmutz J."/>
            <person name="Larimer F."/>
            <person name="Land M."/>
            <person name="Hauser L."/>
            <person name="Kyrpides N."/>
            <person name="Mikhailova N."/>
            <person name="Stolz J.F."/>
            <person name="Dawson A."/>
            <person name="Fisher E."/>
            <person name="Crable B."/>
            <person name="Perera E."/>
            <person name="Lisak J."/>
            <person name="Ranganathan M."/>
            <person name="Basu P."/>
            <person name="Richardson P."/>
        </authorList>
    </citation>
    <scope>NUCLEOTIDE SEQUENCE [LARGE SCALE GENOMIC DNA]</scope>
    <source>
        <strain evidence="3">OhILAs</strain>
    </source>
</reference>
<gene>
    <name evidence="2" type="ordered locus">Clos_2750</name>
</gene>
<protein>
    <recommendedName>
        <fullName evidence="4">ABC-2 type transporter</fullName>
    </recommendedName>
</protein>
<feature type="transmembrane region" description="Helical" evidence="1">
    <location>
        <begin position="115"/>
        <end position="136"/>
    </location>
</feature>
<evidence type="ECO:0000256" key="1">
    <source>
        <dbReference type="SAM" id="Phobius"/>
    </source>
</evidence>
<feature type="transmembrane region" description="Helical" evidence="1">
    <location>
        <begin position="68"/>
        <end position="88"/>
    </location>
</feature>
<keyword evidence="1" id="KW-1133">Transmembrane helix</keyword>
<dbReference type="eggNOG" id="COG1277">
    <property type="taxonomic scope" value="Bacteria"/>
</dbReference>
<dbReference type="STRING" id="350688.Clos_2750"/>
<evidence type="ECO:0008006" key="4">
    <source>
        <dbReference type="Google" id="ProtNLM"/>
    </source>
</evidence>
<feature type="transmembrane region" description="Helical" evidence="1">
    <location>
        <begin position="156"/>
        <end position="181"/>
    </location>
</feature>
<dbReference type="KEGG" id="aoe:Clos_2750"/>